<dbReference type="Proteomes" id="UP000014060">
    <property type="component" value="Unassembled WGS sequence"/>
</dbReference>
<dbReference type="AlphaFoldDB" id="A0ABC9SV97"/>
<comment type="caution">
    <text evidence="1">The sequence shown here is derived from an EMBL/GenBank/DDBJ whole genome shotgun (WGS) entry which is preliminary data.</text>
</comment>
<dbReference type="EMBL" id="AHCJ01000050">
    <property type="protein sequence ID" value="EOQ59868.1"/>
    <property type="molecule type" value="Genomic_DNA"/>
</dbReference>
<organism evidence="1 2">
    <name type="scientific">Bacillus cereus TIAC219</name>
    <dbReference type="NCBI Taxonomy" id="718222"/>
    <lineage>
        <taxon>Bacteria</taxon>
        <taxon>Bacillati</taxon>
        <taxon>Bacillota</taxon>
        <taxon>Bacilli</taxon>
        <taxon>Bacillales</taxon>
        <taxon>Bacillaceae</taxon>
        <taxon>Bacillus</taxon>
        <taxon>Bacillus cereus group</taxon>
    </lineage>
</organism>
<protein>
    <submittedName>
        <fullName evidence="1">Uncharacterized protein</fullName>
    </submittedName>
</protein>
<name>A0ABC9SV97_BACCE</name>
<gene>
    <name evidence="1" type="ORF">IAY_04017</name>
</gene>
<evidence type="ECO:0000313" key="2">
    <source>
        <dbReference type="Proteomes" id="UP000014060"/>
    </source>
</evidence>
<evidence type="ECO:0000313" key="1">
    <source>
        <dbReference type="EMBL" id="EOQ59868.1"/>
    </source>
</evidence>
<reference evidence="1 2" key="1">
    <citation type="submission" date="2013-01" db="EMBL/GenBank/DDBJ databases">
        <title>The Genome Sequence of Bacillus cereus TIAC219.</title>
        <authorList>
            <consortium name="The Broad Institute Genome Sequencing Platform"/>
            <consortium name="The Broad Institute Genome Sequencing Center for Infectious Disease"/>
            <person name="Feldgarden M."/>
            <person name="Van der Auwera G.A."/>
            <person name="Mahillon J."/>
            <person name="Duprez V."/>
            <person name="Timmery S."/>
            <person name="Mattelet C."/>
            <person name="Dierick K."/>
            <person name="Sun M."/>
            <person name="Yu Z."/>
            <person name="Zhu L."/>
            <person name="Hu X."/>
            <person name="Shank E.B."/>
            <person name="Swiecicka I."/>
            <person name="Hansen B.M."/>
            <person name="Andrup L."/>
            <person name="Walker B."/>
            <person name="Young S.K."/>
            <person name="Zeng Q."/>
            <person name="Gargeya S."/>
            <person name="Fitzgerald M."/>
            <person name="Haas B."/>
            <person name="Abouelleil A."/>
            <person name="Alvarado L."/>
            <person name="Arachchi H.M."/>
            <person name="Berlin A.M."/>
            <person name="Chapman S.B."/>
            <person name="Dewar J."/>
            <person name="Goldberg J."/>
            <person name="Griggs A."/>
            <person name="Gujja S."/>
            <person name="Hansen M."/>
            <person name="Howarth C."/>
            <person name="Imamovic A."/>
            <person name="Larimer J."/>
            <person name="McCowan C."/>
            <person name="Murphy C."/>
            <person name="Neiman D."/>
            <person name="Pearson M."/>
            <person name="Priest M."/>
            <person name="Roberts A."/>
            <person name="Saif S."/>
            <person name="Shea T."/>
            <person name="Sisk P."/>
            <person name="Sykes S."/>
            <person name="Wortman J."/>
            <person name="Nusbaum C."/>
            <person name="Birren B."/>
        </authorList>
    </citation>
    <scope>NUCLEOTIDE SEQUENCE [LARGE SCALE GENOMIC DNA]</scope>
    <source>
        <strain evidence="1 2">TIAC219</strain>
    </source>
</reference>
<proteinExistence type="predicted"/>
<sequence length="46" mass="5502">MYYDSSRGDRYGRDTEDFSKDISEILINKIKTNEINELFLLKDLLE</sequence>
<accession>A0ABC9SV97</accession>